<keyword evidence="3" id="KW-1185">Reference proteome</keyword>
<organism evidence="2 3">
    <name type="scientific">Gymnopus androsaceus JB14</name>
    <dbReference type="NCBI Taxonomy" id="1447944"/>
    <lineage>
        <taxon>Eukaryota</taxon>
        <taxon>Fungi</taxon>
        <taxon>Dikarya</taxon>
        <taxon>Basidiomycota</taxon>
        <taxon>Agaricomycotina</taxon>
        <taxon>Agaricomycetes</taxon>
        <taxon>Agaricomycetidae</taxon>
        <taxon>Agaricales</taxon>
        <taxon>Marasmiineae</taxon>
        <taxon>Omphalotaceae</taxon>
        <taxon>Gymnopus</taxon>
    </lineage>
</organism>
<dbReference type="Gene3D" id="3.80.10.10">
    <property type="entry name" value="Ribonuclease Inhibitor"/>
    <property type="match status" value="1"/>
</dbReference>
<evidence type="ECO:0000313" key="2">
    <source>
        <dbReference type="EMBL" id="KAE9396346.1"/>
    </source>
</evidence>
<dbReference type="EMBL" id="ML769515">
    <property type="protein sequence ID" value="KAE9396346.1"/>
    <property type="molecule type" value="Genomic_DNA"/>
</dbReference>
<dbReference type="SUPFAM" id="SSF81383">
    <property type="entry name" value="F-box domain"/>
    <property type="match status" value="1"/>
</dbReference>
<sequence>MNVPPTDITNASNSQIKRIDQEILDHEDAIRELRSRRNLLMPVSRLPVEVLCAIFMCVPDKSRYYRWHWITVTHTCRLFRTIALNCPALWSTPDFTKPKLAYEMIKRSKMAPLTIQVIPEYPLTPRVVDAVSVGLKQLPRINKIHLLASGDNMYKLLSGVHDPAPFLRTLILDSIHTRVESYVLRPDFLGGDAPQLTHVDLSSCHLSWDSCFLRNLIYLRMHYPGPPVPTLGQFIIALTGMPQLQVLDLDCALPDSTYTRTDEKSYVDLPCLRKLYIAGTLSECAIFITHVYIPPSATVHIKAICEQPEKDSVTPGLINQVCRWLTVSRDTTKTTIRSDAGIPLIKGLLVEMSKFELVIEAWGSESIANPTTMCHPASTHRSATNSGSLKLELNWSRTVTSQLYNELVVAVCSLLPLRQLRNLLVKNEYPVDSLTFVKAFGLLPNVHTVTIVSDSAKEVIEALNPAPTVPISTDSSSATLP</sequence>
<dbReference type="AlphaFoldDB" id="A0A6A4HES8"/>
<gene>
    <name evidence="2" type="ORF">BT96DRAFT_977537</name>
</gene>
<dbReference type="Pfam" id="PF12937">
    <property type="entry name" value="F-box-like"/>
    <property type="match status" value="1"/>
</dbReference>
<dbReference type="InterPro" id="IPR001810">
    <property type="entry name" value="F-box_dom"/>
</dbReference>
<dbReference type="InterPro" id="IPR036047">
    <property type="entry name" value="F-box-like_dom_sf"/>
</dbReference>
<proteinExistence type="predicted"/>
<dbReference type="Gene3D" id="1.20.1280.50">
    <property type="match status" value="1"/>
</dbReference>
<dbReference type="InterPro" id="IPR032675">
    <property type="entry name" value="LRR_dom_sf"/>
</dbReference>
<dbReference type="SUPFAM" id="SSF52047">
    <property type="entry name" value="RNI-like"/>
    <property type="match status" value="1"/>
</dbReference>
<name>A0A6A4HES8_9AGAR</name>
<protein>
    <recommendedName>
        <fullName evidence="1">F-box domain-containing protein</fullName>
    </recommendedName>
</protein>
<dbReference type="Proteomes" id="UP000799118">
    <property type="component" value="Unassembled WGS sequence"/>
</dbReference>
<evidence type="ECO:0000313" key="3">
    <source>
        <dbReference type="Proteomes" id="UP000799118"/>
    </source>
</evidence>
<reference evidence="2" key="1">
    <citation type="journal article" date="2019" name="Environ. Microbiol.">
        <title>Fungal ecological strategies reflected in gene transcription - a case study of two litter decomposers.</title>
        <authorList>
            <person name="Barbi F."/>
            <person name="Kohler A."/>
            <person name="Barry K."/>
            <person name="Baskaran P."/>
            <person name="Daum C."/>
            <person name="Fauchery L."/>
            <person name="Ihrmark K."/>
            <person name="Kuo A."/>
            <person name="LaButti K."/>
            <person name="Lipzen A."/>
            <person name="Morin E."/>
            <person name="Grigoriev I.V."/>
            <person name="Henrissat B."/>
            <person name="Lindahl B."/>
            <person name="Martin F."/>
        </authorList>
    </citation>
    <scope>NUCLEOTIDE SEQUENCE</scope>
    <source>
        <strain evidence="2">JB14</strain>
    </source>
</reference>
<dbReference type="OrthoDB" id="3172239at2759"/>
<accession>A0A6A4HES8</accession>
<evidence type="ECO:0000259" key="1">
    <source>
        <dbReference type="Pfam" id="PF12937"/>
    </source>
</evidence>
<feature type="domain" description="F-box" evidence="1">
    <location>
        <begin position="44"/>
        <end position="95"/>
    </location>
</feature>